<evidence type="ECO:0000313" key="1">
    <source>
        <dbReference type="EMBL" id="MFD2462119.1"/>
    </source>
</evidence>
<sequence>MTTTHRADILALSDHAGSGVVSTKQLRSAGVSARRTARLSGPGGPWRRLHPGVFLLHNTAPTRRQMLHAAIARFGDDVVITGTDALRAHGINYRLTNEIQLLVSTQRRLTAPGIVTHRTARLPDPVLLDGLPFAPASRAALDLARQEPDPGKMAYLLTLPLHWGLCDKADLMAELDAGNQRGSAAVRAALRGISEQEAFAQGWAAMVLDVAPLPPPSWNVTVCDLRGRRIGTADAWWDEVGLAWRYRAGTAQPDDGFSHLALTATGIVLVRCTLRQLQERSREVAAELVRGFAQAARTPRPKVRTFRRIENAA</sequence>
<dbReference type="RefSeq" id="WP_345401617.1">
    <property type="nucleotide sequence ID" value="NZ_BAABHG010000012.1"/>
</dbReference>
<accession>A0ABW5GMM0</accession>
<proteinExistence type="predicted"/>
<comment type="caution">
    <text evidence="1">The sequence shown here is derived from an EMBL/GenBank/DDBJ whole genome shotgun (WGS) entry which is preliminary data.</text>
</comment>
<dbReference type="EMBL" id="JBHUKU010000015">
    <property type="protein sequence ID" value="MFD2462119.1"/>
    <property type="molecule type" value="Genomic_DNA"/>
</dbReference>
<reference evidence="2" key="1">
    <citation type="journal article" date="2019" name="Int. J. Syst. Evol. Microbiol.">
        <title>The Global Catalogue of Microorganisms (GCM) 10K type strain sequencing project: providing services to taxonomists for standard genome sequencing and annotation.</title>
        <authorList>
            <consortium name="The Broad Institute Genomics Platform"/>
            <consortium name="The Broad Institute Genome Sequencing Center for Infectious Disease"/>
            <person name="Wu L."/>
            <person name="Ma J."/>
        </authorList>
    </citation>
    <scope>NUCLEOTIDE SEQUENCE [LARGE SCALE GENOMIC DNA]</scope>
    <source>
        <strain evidence="2">CGMCC 4.7643</strain>
    </source>
</reference>
<evidence type="ECO:0008006" key="3">
    <source>
        <dbReference type="Google" id="ProtNLM"/>
    </source>
</evidence>
<organism evidence="1 2">
    <name type="scientific">Amycolatopsis samaneae</name>
    <dbReference type="NCBI Taxonomy" id="664691"/>
    <lineage>
        <taxon>Bacteria</taxon>
        <taxon>Bacillati</taxon>
        <taxon>Actinomycetota</taxon>
        <taxon>Actinomycetes</taxon>
        <taxon>Pseudonocardiales</taxon>
        <taxon>Pseudonocardiaceae</taxon>
        <taxon>Amycolatopsis</taxon>
    </lineage>
</organism>
<name>A0ABW5GMM0_9PSEU</name>
<gene>
    <name evidence="1" type="ORF">ACFSYJ_26160</name>
</gene>
<evidence type="ECO:0000313" key="2">
    <source>
        <dbReference type="Proteomes" id="UP001597419"/>
    </source>
</evidence>
<keyword evidence="2" id="KW-1185">Reference proteome</keyword>
<protein>
    <recommendedName>
        <fullName evidence="3">Transcriptional regulator, AbiEi antitoxin, Type IV TA system</fullName>
    </recommendedName>
</protein>
<dbReference type="Proteomes" id="UP001597419">
    <property type="component" value="Unassembled WGS sequence"/>
</dbReference>